<dbReference type="SMART" id="SM00643">
    <property type="entry name" value="C345C"/>
    <property type="match status" value="1"/>
</dbReference>
<dbReference type="SUPFAM" id="SSF50242">
    <property type="entry name" value="TIMP-like"/>
    <property type="match status" value="1"/>
</dbReference>
<dbReference type="Gene3D" id="2.60.120.1540">
    <property type="match status" value="1"/>
</dbReference>
<feature type="signal peptide" evidence="4">
    <location>
        <begin position="1"/>
        <end position="18"/>
    </location>
</feature>
<dbReference type="Gene3D" id="6.20.50.160">
    <property type="match status" value="1"/>
</dbReference>
<evidence type="ECO:0000256" key="2">
    <source>
        <dbReference type="ARBA" id="ARBA00022525"/>
    </source>
</evidence>
<dbReference type="InterPro" id="IPR009048">
    <property type="entry name" value="A-macroglobulin_rcpt-bd"/>
</dbReference>
<dbReference type="Proteomes" id="UP000186698">
    <property type="component" value="Chromosome 8L"/>
</dbReference>
<dbReference type="InterPro" id="IPR041425">
    <property type="entry name" value="C3/4/5_MG1"/>
</dbReference>
<dbReference type="RefSeq" id="XP_041428292.1">
    <property type="nucleotide sequence ID" value="XM_041572358.1"/>
</dbReference>
<dbReference type="Pfam" id="PF21309">
    <property type="entry name" value="C5_CUB"/>
    <property type="match status" value="1"/>
</dbReference>
<evidence type="ECO:0000256" key="3">
    <source>
        <dbReference type="ARBA" id="ARBA00023157"/>
    </source>
</evidence>
<dbReference type="InterPro" id="IPR050473">
    <property type="entry name" value="A2M/Complement_sys"/>
</dbReference>
<dbReference type="InterPro" id="IPR048843">
    <property type="entry name" value="C5_CUB"/>
</dbReference>
<dbReference type="CTD" id="108698858"/>
<dbReference type="GeneID" id="108698858"/>
<dbReference type="Pfam" id="PF17789">
    <property type="entry name" value="MG4"/>
    <property type="match status" value="1"/>
</dbReference>
<comment type="subcellular location">
    <subcellularLocation>
        <location evidence="1">Secreted</location>
    </subcellularLocation>
</comment>
<dbReference type="OrthoDB" id="6359008at2759"/>
<keyword evidence="7" id="KW-1185">Reference proteome</keyword>
<dbReference type="PANTHER" id="PTHR11412:SF83">
    <property type="entry name" value="COMPLEMENT C5"/>
    <property type="match status" value="1"/>
</dbReference>
<feature type="domain" description="Anaphylatoxin-like" evidence="5">
    <location>
        <begin position="700"/>
        <end position="737"/>
    </location>
</feature>
<dbReference type="InterPro" id="IPR013783">
    <property type="entry name" value="Ig-like_fold"/>
</dbReference>
<feature type="chain" id="PRO_5035237286" evidence="4">
    <location>
        <begin position="19"/>
        <end position="1685"/>
    </location>
</feature>
<dbReference type="CDD" id="cd00017">
    <property type="entry name" value="ANATO"/>
    <property type="match status" value="1"/>
</dbReference>
<gene>
    <name evidence="8" type="primary">c5.2.L</name>
</gene>
<dbReference type="InterPro" id="IPR018933">
    <property type="entry name" value="Netrin_module_non-TIMP"/>
</dbReference>
<evidence type="ECO:0000259" key="6">
    <source>
        <dbReference type="PROSITE" id="PS50189"/>
    </source>
</evidence>
<dbReference type="PROSITE" id="PS01178">
    <property type="entry name" value="ANAPHYLATOXIN_2"/>
    <property type="match status" value="1"/>
</dbReference>
<dbReference type="Pfam" id="PF07703">
    <property type="entry name" value="A2M_BRD"/>
    <property type="match status" value="1"/>
</dbReference>
<dbReference type="SUPFAM" id="SSF47686">
    <property type="entry name" value="Anaphylotoxins (complement system)"/>
    <property type="match status" value="1"/>
</dbReference>
<dbReference type="Gene3D" id="1.20.91.20">
    <property type="entry name" value="Anaphylotoxins (complement system)"/>
    <property type="match status" value="1"/>
</dbReference>
<dbReference type="PROSITE" id="PS50189">
    <property type="entry name" value="NTR"/>
    <property type="match status" value="1"/>
</dbReference>
<dbReference type="InterPro" id="IPR011626">
    <property type="entry name" value="Alpha-macroglobulin_TED"/>
</dbReference>
<dbReference type="SMART" id="SM01359">
    <property type="entry name" value="A2M_N_2"/>
    <property type="match status" value="1"/>
</dbReference>
<sequence>MIWLNVALLLALHGYCLCQEKTYLVTGPRTWRIGALETVVVQAFGQHGDFSIRINLLSYPDKKITYATQHLVLNNGNNYQGLVKLMIQPQDFPKHSASDPMPFIYLQALSNAFNKEEQVPVSYRNGFLFIQTDKPFYTPDQSVKIRVYSMDEELKPGRRKVVLTFKDPEEVKVDTIEEDDLTGIISFPYFKIPANPKFGMWSIEAAYGKDFTTSGTVKFEVKEYVLPKFLVSIEPEQNFICYDKFTEFYITVRARYYYEKLVENAKVYIRYGLIQDGERKMLPKSIDLLTMNNGESVFQLNSQKALQELGYSSLEEVAGSYLYITVSVEESTGRVEESENADVKFVLSPYTLKLVGTPLFVKPTLPYYIKVQLRDTLDKPVGNIPLTLSGDMVKEDGSPEDLIIQQQRISTDRNLGIGLFILNIPSDIVSLDFTIKTDDSSLPEENQATATHVAVSYQSLTKSYLYINWAREREVLHVNNFLNVQLVPNSPYIAKLNHYSYLVISKGKILQFGTVPRVPGSNSQSLNLHITADMVPSVRLLVYYIVTGDATAELVADSIWVDVVESCVNHQSVQLSKRENIMKPGQTFSLKISALPKSLVALSAVDTALYDVGKRFQRPLETVLRKIEESDLGCGAGAGENNADVFRLAGLTFLTNANIQASQKYALKCNEVLRPKRSFNFKDEVDKKASTYTDRNMKKCCYDGVKCFRDENDCAAGINRVSKRYSKKCINAFEVCCLFAKSLQEKMDAQIQDVGMGRMYLRTVFDIDEPQIRSYFPESWMWEEHLLDNRGEKTLSVTLPDSLTTWEFQGVGMSDKGLCVADQFKVTAFKDFFIDVQLPYSIVRGEQIQIKVVVFNYRNSDAKGCVTVSVGKEICLFSDTSPRSGSRECYKHTLSATSLTPFTFSLLPLEVGLHPISFTLSSSSQETVKKTLRVVPEGIKKERNAGFTLDPQGIRGVARRRQEISYKIPSNIVPKSKVSRILSISGNILGEVINTVVKSEGINYLVSLPKGSAETELMRVVPIFYVYHYLETNKRWDLLGTNILAAQIDMQRKMRDGVNSILSFRGKDFSYSIWKEGKPSAWLTAFALKIFGEMEKYVYVNKMSVCNSITWLLDKCQLRDGSFIDQSGYQPGKLQGTVPSESEERSLYLTAYVFIGIQKSFHMCPLEEVKEGLRRSEEYLSKNIRRAKSTFTLAIMGYALASWDVSLASVRYVKGALEREAYVIESGDLPIQRYWKDSLKKVDATTPSVETARMVETTAYALLMYLKLALKDYYNPVVRWLKEQQRYGGGFYSTQDTAIALEALTEVSIVDKKLTLNMGVQVSYKKSGDFKNYRLTETSSFTRPEEVPLPEDIIVSTSSANGIASVHVQTVYNIISPPQEKCRFDLRIGKKLNWKPRQSIFDSERFGVIPVEACARYKAADNDPSISGHAVMEITMVTGLTVDENELEELMQRVDQFVTAYDLENGKVMLHFDGIPSDEYVCVTLLAWEQFKVAVLSPGIFSVYEFHAPEEECTTFFNPLTTNNLEKLCTGDKCKCIQATCPTAQRKIDTSITANARREVACKADVTYAYNVLVISSVEDGDFIKYTASIQDIYKKGGDFVKAKKEVKFIKKKTCTDIEIDQGEHYLIMGKEGIQIRIGFEFLYEYALDSDTWVEWWPPACNTAACEQFIDTLSEFSDKMLFDRC</sequence>
<dbReference type="SUPFAM" id="SSF48239">
    <property type="entry name" value="Terpenoid cyclases/Protein prenyltransferases"/>
    <property type="match status" value="1"/>
</dbReference>
<dbReference type="InterPro" id="IPR008930">
    <property type="entry name" value="Terpenoid_cyclase/PrenylTrfase"/>
</dbReference>
<reference evidence="8" key="1">
    <citation type="submission" date="2025-08" db="UniProtKB">
        <authorList>
            <consortium name="RefSeq"/>
        </authorList>
    </citation>
    <scope>IDENTIFICATION</scope>
    <source>
        <strain evidence="8">J_2021</strain>
        <tissue evidence="8">Erythrocytes</tissue>
    </source>
</reference>
<dbReference type="InterPro" id="IPR040839">
    <property type="entry name" value="MG4"/>
</dbReference>
<accession>A0A8J1LFJ4</accession>
<dbReference type="Pfam" id="PF17790">
    <property type="entry name" value="MG1"/>
    <property type="match status" value="1"/>
</dbReference>
<dbReference type="InterPro" id="IPR002890">
    <property type="entry name" value="MG2"/>
</dbReference>
<organism evidence="7 8">
    <name type="scientific">Xenopus laevis</name>
    <name type="common">African clawed frog</name>
    <dbReference type="NCBI Taxonomy" id="8355"/>
    <lineage>
        <taxon>Eukaryota</taxon>
        <taxon>Metazoa</taxon>
        <taxon>Chordata</taxon>
        <taxon>Craniata</taxon>
        <taxon>Vertebrata</taxon>
        <taxon>Euteleostomi</taxon>
        <taxon>Amphibia</taxon>
        <taxon>Batrachia</taxon>
        <taxon>Anura</taxon>
        <taxon>Pipoidea</taxon>
        <taxon>Pipidae</taxon>
        <taxon>Xenopodinae</taxon>
        <taxon>Xenopus</taxon>
        <taxon>Xenopus</taxon>
    </lineage>
</organism>
<dbReference type="InterPro" id="IPR018081">
    <property type="entry name" value="Anaphylatoxin_comp_syst"/>
</dbReference>
<dbReference type="SUPFAM" id="SSF49410">
    <property type="entry name" value="Alpha-macroglobulin receptor domain"/>
    <property type="match status" value="1"/>
</dbReference>
<keyword evidence="2" id="KW-0964">Secreted</keyword>
<dbReference type="SMART" id="SM01361">
    <property type="entry name" value="A2M_recep"/>
    <property type="match status" value="1"/>
</dbReference>
<dbReference type="Pfam" id="PF00207">
    <property type="entry name" value="A2M"/>
    <property type="match status" value="1"/>
</dbReference>
<dbReference type="InterPro" id="IPR047565">
    <property type="entry name" value="Alpha-macroglob_thiol-ester_cl"/>
</dbReference>
<dbReference type="Gene3D" id="2.20.130.20">
    <property type="match status" value="1"/>
</dbReference>
<evidence type="ECO:0000313" key="7">
    <source>
        <dbReference type="Proteomes" id="UP000186698"/>
    </source>
</evidence>
<dbReference type="Gene3D" id="2.60.40.10">
    <property type="entry name" value="Immunoglobulins"/>
    <property type="match status" value="2"/>
</dbReference>
<dbReference type="KEGG" id="xla:108698858"/>
<dbReference type="InterPro" id="IPR001134">
    <property type="entry name" value="Netrin_domain"/>
</dbReference>
<dbReference type="Pfam" id="PF01759">
    <property type="entry name" value="NTR"/>
    <property type="match status" value="1"/>
</dbReference>
<feature type="domain" description="NTR" evidence="6">
    <location>
        <begin position="1541"/>
        <end position="1685"/>
    </location>
</feature>
<proteinExistence type="predicted"/>
<evidence type="ECO:0000259" key="5">
    <source>
        <dbReference type="PROSITE" id="PS01178"/>
    </source>
</evidence>
<dbReference type="InterPro" id="IPR008993">
    <property type="entry name" value="TIMP-like_OB-fold"/>
</dbReference>
<dbReference type="SMART" id="SM01360">
    <property type="entry name" value="A2M"/>
    <property type="match status" value="1"/>
</dbReference>
<dbReference type="Gene3D" id="2.60.40.1930">
    <property type="match status" value="3"/>
</dbReference>
<dbReference type="InterPro" id="IPR041555">
    <property type="entry name" value="MG3"/>
</dbReference>
<dbReference type="Gene3D" id="1.50.10.20">
    <property type="match status" value="1"/>
</dbReference>
<dbReference type="Gene3D" id="2.40.50.120">
    <property type="match status" value="1"/>
</dbReference>
<keyword evidence="3" id="KW-1015">Disulfide bond</keyword>
<dbReference type="Gene3D" id="2.60.40.690">
    <property type="entry name" value="Alpha-macroglobulin, receptor-binding domain"/>
    <property type="match status" value="1"/>
</dbReference>
<dbReference type="GO" id="GO:0005615">
    <property type="term" value="C:extracellular space"/>
    <property type="evidence" value="ECO:0007669"/>
    <property type="project" value="InterPro"/>
</dbReference>
<dbReference type="Pfam" id="PF17791">
    <property type="entry name" value="MG3"/>
    <property type="match status" value="1"/>
</dbReference>
<dbReference type="InterPro" id="IPR000020">
    <property type="entry name" value="Anaphylatoxin/fibulin"/>
</dbReference>
<evidence type="ECO:0000256" key="4">
    <source>
        <dbReference type="SAM" id="SignalP"/>
    </source>
</evidence>
<evidence type="ECO:0000256" key="1">
    <source>
        <dbReference type="ARBA" id="ARBA00004613"/>
    </source>
</evidence>
<dbReference type="Gene3D" id="2.60.40.1940">
    <property type="match status" value="1"/>
</dbReference>
<dbReference type="SMART" id="SM01419">
    <property type="entry name" value="Thiol-ester_cl"/>
    <property type="match status" value="1"/>
</dbReference>
<dbReference type="GO" id="GO:0004866">
    <property type="term" value="F:endopeptidase inhibitor activity"/>
    <property type="evidence" value="ECO:0007669"/>
    <property type="project" value="InterPro"/>
</dbReference>
<evidence type="ECO:0000313" key="8">
    <source>
        <dbReference type="RefSeq" id="XP_041428292.1"/>
    </source>
</evidence>
<dbReference type="Pfam" id="PF07677">
    <property type="entry name" value="A2M_recep"/>
    <property type="match status" value="1"/>
</dbReference>
<dbReference type="InterPro" id="IPR001599">
    <property type="entry name" value="Macroglobln_a2"/>
</dbReference>
<dbReference type="InterPro" id="IPR036595">
    <property type="entry name" value="A-macroglobulin_rcpt-bd_sf"/>
</dbReference>
<keyword evidence="4" id="KW-0732">Signal</keyword>
<dbReference type="InterPro" id="IPR011625">
    <property type="entry name" value="A2M_N_BRD"/>
</dbReference>
<dbReference type="Pfam" id="PF07678">
    <property type="entry name" value="TED_complement"/>
    <property type="match status" value="1"/>
</dbReference>
<dbReference type="PANTHER" id="PTHR11412">
    <property type="entry name" value="MACROGLOBULIN / COMPLEMENT"/>
    <property type="match status" value="1"/>
</dbReference>
<protein>
    <submittedName>
        <fullName evidence="8">Complement C5-like isoform X1</fullName>
    </submittedName>
</protein>
<dbReference type="Pfam" id="PF01835">
    <property type="entry name" value="MG2"/>
    <property type="match status" value="1"/>
</dbReference>
<name>A0A8J1LFJ4_XENLA</name>